<dbReference type="InterPro" id="IPR014199">
    <property type="entry name" value="Spore_YtxC"/>
</dbReference>
<reference evidence="1 2" key="1">
    <citation type="submission" date="2018-07" db="EMBL/GenBank/DDBJ databases">
        <title>Genomic Encyclopedia of Type Strains, Phase IV (KMG-IV): sequencing the most valuable type-strain genomes for metagenomic binning, comparative biology and taxonomic classification.</title>
        <authorList>
            <person name="Goeker M."/>
        </authorList>
    </citation>
    <scope>NUCLEOTIDE SEQUENCE [LARGE SCALE GENOMIC DNA]</scope>
    <source>
        <strain evidence="1 2">DSM 25281</strain>
    </source>
</reference>
<keyword evidence="2" id="KW-1185">Reference proteome</keyword>
<dbReference type="AlphaFoldDB" id="A0A370GLR7"/>
<dbReference type="RefSeq" id="WP_158538353.1">
    <property type="nucleotide sequence ID" value="NZ_QQAY01000003.1"/>
</dbReference>
<name>A0A370GLR7_9BACI</name>
<gene>
    <name evidence="1" type="ORF">DFR59_103300</name>
</gene>
<proteinExistence type="predicted"/>
<dbReference type="Pfam" id="PF08812">
    <property type="entry name" value="YtxC"/>
    <property type="match status" value="1"/>
</dbReference>
<accession>A0A370GLR7</accession>
<dbReference type="Proteomes" id="UP000255326">
    <property type="component" value="Unassembled WGS sequence"/>
</dbReference>
<evidence type="ECO:0000313" key="1">
    <source>
        <dbReference type="EMBL" id="RDI44229.1"/>
    </source>
</evidence>
<comment type="caution">
    <text evidence="1">The sequence shown here is derived from an EMBL/GenBank/DDBJ whole genome shotgun (WGS) entry which is preliminary data.</text>
</comment>
<organism evidence="1 2">
    <name type="scientific">Falsibacillus pallidus</name>
    <dbReference type="NCBI Taxonomy" id="493781"/>
    <lineage>
        <taxon>Bacteria</taxon>
        <taxon>Bacillati</taxon>
        <taxon>Bacillota</taxon>
        <taxon>Bacilli</taxon>
        <taxon>Bacillales</taxon>
        <taxon>Bacillaceae</taxon>
        <taxon>Falsibacillus</taxon>
    </lineage>
</organism>
<sequence>MEFIFKQWQDVMKFQQCLSEHAKSSWYHETLFQNEKHFILMTHIDELDHEQAKNIMKEFLLFQKRADWARGILEDQFFYSEEEEQGEILAIVHEMLSGEREELTSLLEPMDDAYVIEEALSSIFDQSDAISFDSFIRFRLKKYMERMVQYVELAIDEYKMEQEYQAFTNMLREYLGRKDPKINVIHLLFEQEPFFYTERFEMMTRQEIMAMLDKRLLTNHPVYIDSYTLAPLLSMAPNVIFIYTDHKDHGLIRTILKIFEERVCILSKSEFWEEKKSFEENASAQ</sequence>
<evidence type="ECO:0000313" key="2">
    <source>
        <dbReference type="Proteomes" id="UP000255326"/>
    </source>
</evidence>
<dbReference type="EMBL" id="QQAY01000003">
    <property type="protein sequence ID" value="RDI44229.1"/>
    <property type="molecule type" value="Genomic_DNA"/>
</dbReference>
<protein>
    <submittedName>
        <fullName evidence="1">Putative sporulation protein YtxC</fullName>
    </submittedName>
</protein>
<dbReference type="OrthoDB" id="2986513at2"/>